<reference evidence="1" key="1">
    <citation type="journal article" date="2014" name="Front. Microbiol.">
        <title>High frequency of phylogenetically diverse reductive dehalogenase-homologous genes in deep subseafloor sedimentary metagenomes.</title>
        <authorList>
            <person name="Kawai M."/>
            <person name="Futagami T."/>
            <person name="Toyoda A."/>
            <person name="Takaki Y."/>
            <person name="Nishi S."/>
            <person name="Hori S."/>
            <person name="Arai W."/>
            <person name="Tsubouchi T."/>
            <person name="Morono Y."/>
            <person name="Uchiyama I."/>
            <person name="Ito T."/>
            <person name="Fujiyama A."/>
            <person name="Inagaki F."/>
            <person name="Takami H."/>
        </authorList>
    </citation>
    <scope>NUCLEOTIDE SEQUENCE</scope>
    <source>
        <strain evidence="1">Expedition CK06-06</strain>
    </source>
</reference>
<gene>
    <name evidence="1" type="ORF">S06H3_16230</name>
</gene>
<proteinExistence type="predicted"/>
<dbReference type="AlphaFoldDB" id="X1NA93"/>
<name>X1NA93_9ZZZZ</name>
<protein>
    <submittedName>
        <fullName evidence="1">Uncharacterized protein</fullName>
    </submittedName>
</protein>
<comment type="caution">
    <text evidence="1">The sequence shown here is derived from an EMBL/GenBank/DDBJ whole genome shotgun (WGS) entry which is preliminary data.</text>
</comment>
<sequence>MQSLSLLYGKDIKRKSNIGNLFKLFSINLFIKHSSKRSGRKNKLNKKEKTVILFRKTLPLRI</sequence>
<organism evidence="1">
    <name type="scientific">marine sediment metagenome</name>
    <dbReference type="NCBI Taxonomy" id="412755"/>
    <lineage>
        <taxon>unclassified sequences</taxon>
        <taxon>metagenomes</taxon>
        <taxon>ecological metagenomes</taxon>
    </lineage>
</organism>
<dbReference type="EMBL" id="BARV01008020">
    <property type="protein sequence ID" value="GAI15559.1"/>
    <property type="molecule type" value="Genomic_DNA"/>
</dbReference>
<evidence type="ECO:0000313" key="1">
    <source>
        <dbReference type="EMBL" id="GAI15559.1"/>
    </source>
</evidence>
<accession>X1NA93</accession>